<dbReference type="Pfam" id="PF00225">
    <property type="entry name" value="Kinesin"/>
    <property type="match status" value="1"/>
</dbReference>
<evidence type="ECO:0000256" key="6">
    <source>
        <dbReference type="RuleBase" id="RU000394"/>
    </source>
</evidence>
<sequence>MDVDSSFSEETTPNGRITNAVRNPFGRGGAQTCVKGPAAARELTSQTTFKKRLPRAESVGGDAVKVFVRVKPTLAEDLKLGRNKEALTLVEKNGKKTITLPATAGKEHWFASEDFDGIFDDSTNQQVFDSVAAGLLPQFLAGINVSIMAYGQTGSGKTYTMFGSSEPGAQVHGLLHLALHSVDSQVCLGSPSARLHVSVVEVYNEELIVLLDAAGAERRPLTKGMADYNATKGLPVNDADGAIEVIMEALKLRTQDATVRNATSSRSHAIVRLQLVQPFAVSTLMMVDLAGSESISQASSNAQQRETININSSLHSLECVFNSMATRQQHLPFRNSKLTEALQEGIDPHKARVALVTTVSRFQSDVAVTKSTLVFAQRALNVRTYAQINPAPKRAMQSCPEELQRQLQDLQKAAAAADAAATAELRAQLANVQTAAEAQKAVAAAEAAATAELRAQLADVQAEAEAQKAVAAAEAAAADAQAVAVAVAELRAQLAGAQAAARQQAQEDKVRADAVALRLAAAEERAAGEGQALAGLQAEAAGLRQLLADKEAALGRQAAAASSALAAAVQEARAAAEAAAEQRLCPLRTEAERLRATCSLQEQQLARMQAAAEQQRVDAEAGAAAGAKLAAECAAARAERDEARRAAGEAGERAARLEAQIDAPRREAKSGLEERVRQLEAQLKRAEGDARGELELKDKLIHKLRLDVQQQQNELERLRQDTALAPTSDQQGAGSPYTAGGVHGRIEHDSPGDDGTPGAHGPGPARGPTSSYMMLGRTTTQGAAALRRNNKVGSKPGEMPLPPPYTASKPAVPLVDLLTPPRSGGKQAGACIDLSTPVGAATPREVEVPSSCEPASPHEDLLALVRGPARRPASYAAGARNQMNY</sequence>
<comment type="similarity">
    <text evidence="5 6">Belongs to the TRAFAC class myosin-kinesin ATPase superfamily. Kinesin family.</text>
</comment>
<dbReference type="Gene3D" id="3.40.850.10">
    <property type="entry name" value="Kinesin motor domain"/>
    <property type="match status" value="1"/>
</dbReference>
<evidence type="ECO:0000256" key="7">
    <source>
        <dbReference type="SAM" id="Coils"/>
    </source>
</evidence>
<dbReference type="SUPFAM" id="SSF52540">
    <property type="entry name" value="P-loop containing nucleoside triphosphate hydrolases"/>
    <property type="match status" value="1"/>
</dbReference>
<dbReference type="InterPro" id="IPR027417">
    <property type="entry name" value="P-loop_NTPase"/>
</dbReference>
<gene>
    <name evidence="10" type="ORF">TSOC_003862</name>
</gene>
<dbReference type="PRINTS" id="PR00380">
    <property type="entry name" value="KINESINHEAVY"/>
</dbReference>
<evidence type="ECO:0000256" key="5">
    <source>
        <dbReference type="PROSITE-ProRule" id="PRU00283"/>
    </source>
</evidence>
<dbReference type="GO" id="GO:0005524">
    <property type="term" value="F:ATP binding"/>
    <property type="evidence" value="ECO:0007669"/>
    <property type="project" value="UniProtKB-UniRule"/>
</dbReference>
<reference evidence="10 11" key="1">
    <citation type="journal article" date="2017" name="Mol. Biol. Evol.">
        <title>The 4-celled Tetrabaena socialis nuclear genome reveals the essential components for genetic control of cell number at the origin of multicellularity in the volvocine lineage.</title>
        <authorList>
            <person name="Featherston J."/>
            <person name="Arakaki Y."/>
            <person name="Hanschen E.R."/>
            <person name="Ferris P.J."/>
            <person name="Michod R.E."/>
            <person name="Olson B.J.S.C."/>
            <person name="Nozaki H."/>
            <person name="Durand P.M."/>
        </authorList>
    </citation>
    <scope>NUCLEOTIDE SEQUENCE [LARGE SCALE GENOMIC DNA]</scope>
    <source>
        <strain evidence="10 11">NIES-571</strain>
    </source>
</reference>
<keyword evidence="1 5" id="KW-0547">Nucleotide-binding</keyword>
<feature type="region of interest" description="Disordered" evidence="8">
    <location>
        <begin position="644"/>
        <end position="673"/>
    </location>
</feature>
<evidence type="ECO:0000313" key="11">
    <source>
        <dbReference type="Proteomes" id="UP000236333"/>
    </source>
</evidence>
<dbReference type="PROSITE" id="PS00411">
    <property type="entry name" value="KINESIN_MOTOR_1"/>
    <property type="match status" value="1"/>
</dbReference>
<dbReference type="PANTHER" id="PTHR47968:SF75">
    <property type="entry name" value="CENTROMERE-ASSOCIATED PROTEIN E"/>
    <property type="match status" value="1"/>
</dbReference>
<feature type="compositionally biased region" description="Basic and acidic residues" evidence="8">
    <location>
        <begin position="644"/>
        <end position="656"/>
    </location>
</feature>
<dbReference type="GO" id="GO:0007018">
    <property type="term" value="P:microtubule-based movement"/>
    <property type="evidence" value="ECO:0007669"/>
    <property type="project" value="InterPro"/>
</dbReference>
<dbReference type="InterPro" id="IPR019821">
    <property type="entry name" value="Kinesin_motor_CS"/>
</dbReference>
<dbReference type="SMART" id="SM00129">
    <property type="entry name" value="KISc"/>
    <property type="match status" value="1"/>
</dbReference>
<comment type="caution">
    <text evidence="10">The sequence shown here is derived from an EMBL/GenBank/DDBJ whole genome shotgun (WGS) entry which is preliminary data.</text>
</comment>
<keyword evidence="3 7" id="KW-0175">Coiled coil</keyword>
<evidence type="ECO:0000256" key="2">
    <source>
        <dbReference type="ARBA" id="ARBA00022840"/>
    </source>
</evidence>
<dbReference type="InterPro" id="IPR001752">
    <property type="entry name" value="Kinesin_motor_dom"/>
</dbReference>
<dbReference type="PROSITE" id="PS50067">
    <property type="entry name" value="KINESIN_MOTOR_2"/>
    <property type="match status" value="1"/>
</dbReference>
<dbReference type="GO" id="GO:0003777">
    <property type="term" value="F:microtubule motor activity"/>
    <property type="evidence" value="ECO:0007669"/>
    <property type="project" value="InterPro"/>
</dbReference>
<feature type="compositionally biased region" description="Low complexity" evidence="8">
    <location>
        <begin position="753"/>
        <end position="769"/>
    </location>
</feature>
<dbReference type="InterPro" id="IPR027640">
    <property type="entry name" value="Kinesin-like_fam"/>
</dbReference>
<keyword evidence="6" id="KW-0493">Microtubule</keyword>
<accession>A0A2J8AAF1</accession>
<organism evidence="10 11">
    <name type="scientific">Tetrabaena socialis</name>
    <dbReference type="NCBI Taxonomy" id="47790"/>
    <lineage>
        <taxon>Eukaryota</taxon>
        <taxon>Viridiplantae</taxon>
        <taxon>Chlorophyta</taxon>
        <taxon>core chlorophytes</taxon>
        <taxon>Chlorophyceae</taxon>
        <taxon>CS clade</taxon>
        <taxon>Chlamydomonadales</taxon>
        <taxon>Tetrabaenaceae</taxon>
        <taxon>Tetrabaena</taxon>
    </lineage>
</organism>
<dbReference type="PANTHER" id="PTHR47968">
    <property type="entry name" value="CENTROMERE PROTEIN E"/>
    <property type="match status" value="1"/>
</dbReference>
<dbReference type="Proteomes" id="UP000236333">
    <property type="component" value="Unassembled WGS sequence"/>
</dbReference>
<keyword evidence="2 5" id="KW-0067">ATP-binding</keyword>
<evidence type="ECO:0000313" key="10">
    <source>
        <dbReference type="EMBL" id="PNH09504.1"/>
    </source>
</evidence>
<evidence type="ECO:0000256" key="8">
    <source>
        <dbReference type="SAM" id="MobiDB-lite"/>
    </source>
</evidence>
<name>A0A2J8AAF1_9CHLO</name>
<proteinExistence type="inferred from homology"/>
<feature type="region of interest" description="Disordered" evidence="8">
    <location>
        <begin position="724"/>
        <end position="773"/>
    </location>
</feature>
<dbReference type="OrthoDB" id="3176171at2759"/>
<keyword evidence="11" id="KW-1185">Reference proteome</keyword>
<feature type="domain" description="Kinesin motor" evidence="9">
    <location>
        <begin position="63"/>
        <end position="382"/>
    </location>
</feature>
<dbReference type="EMBL" id="PGGS01000087">
    <property type="protein sequence ID" value="PNH09504.1"/>
    <property type="molecule type" value="Genomic_DNA"/>
</dbReference>
<dbReference type="InterPro" id="IPR036961">
    <property type="entry name" value="Kinesin_motor_dom_sf"/>
</dbReference>
<evidence type="ECO:0000256" key="1">
    <source>
        <dbReference type="ARBA" id="ARBA00022741"/>
    </source>
</evidence>
<keyword evidence="4 5" id="KW-0505">Motor protein</keyword>
<feature type="coiled-coil region" evidence="7">
    <location>
        <begin position="450"/>
        <end position="553"/>
    </location>
</feature>
<evidence type="ECO:0000256" key="4">
    <source>
        <dbReference type="ARBA" id="ARBA00023175"/>
    </source>
</evidence>
<feature type="compositionally biased region" description="Basic and acidic residues" evidence="8">
    <location>
        <begin position="663"/>
        <end position="673"/>
    </location>
</feature>
<dbReference type="GO" id="GO:0005874">
    <property type="term" value="C:microtubule"/>
    <property type="evidence" value="ECO:0007669"/>
    <property type="project" value="UniProtKB-KW"/>
</dbReference>
<dbReference type="AlphaFoldDB" id="A0A2J8AAF1"/>
<dbReference type="GO" id="GO:0008017">
    <property type="term" value="F:microtubule binding"/>
    <property type="evidence" value="ECO:0007669"/>
    <property type="project" value="InterPro"/>
</dbReference>
<evidence type="ECO:0000256" key="3">
    <source>
        <dbReference type="ARBA" id="ARBA00023054"/>
    </source>
</evidence>
<protein>
    <recommendedName>
        <fullName evidence="6">Kinesin-like protein</fullName>
    </recommendedName>
</protein>
<evidence type="ECO:0000259" key="9">
    <source>
        <dbReference type="PROSITE" id="PS50067"/>
    </source>
</evidence>
<feature type="binding site" evidence="5">
    <location>
        <begin position="151"/>
        <end position="158"/>
    </location>
    <ligand>
        <name>ATP</name>
        <dbReference type="ChEBI" id="CHEBI:30616"/>
    </ligand>
</feature>